<keyword evidence="4 6" id="KW-0378">Hydrolase</keyword>
<dbReference type="PROSITE" id="PS00512">
    <property type="entry name" value="ALPHA_GALACTOSIDASE"/>
    <property type="match status" value="1"/>
</dbReference>
<comment type="caution">
    <text evidence="11">The sequence shown here is derived from an EMBL/GenBank/DDBJ whole genome shotgun (WGS) entry which is preliminary data.</text>
</comment>
<dbReference type="Pfam" id="PF02065">
    <property type="entry name" value="Melibiase"/>
    <property type="match status" value="1"/>
</dbReference>
<organism evidence="11 12">
    <name type="scientific">Pontibacillus halophilus JSM 076056 = DSM 19796</name>
    <dbReference type="NCBI Taxonomy" id="1385510"/>
    <lineage>
        <taxon>Bacteria</taxon>
        <taxon>Bacillati</taxon>
        <taxon>Bacillota</taxon>
        <taxon>Bacilli</taxon>
        <taxon>Bacillales</taxon>
        <taxon>Bacillaceae</taxon>
        <taxon>Pontibacillus</taxon>
    </lineage>
</organism>
<comment type="catalytic activity">
    <reaction evidence="1 6">
        <text>Hydrolysis of terminal, non-reducing alpha-D-galactose residues in alpha-D-galactosides, including galactose oligosaccharides, galactomannans and galactolipids.</text>
        <dbReference type="EC" id="3.2.1.22"/>
    </reaction>
</comment>
<dbReference type="InterPro" id="IPR002252">
    <property type="entry name" value="Glyco_hydro_36"/>
</dbReference>
<dbReference type="InterPro" id="IPR013780">
    <property type="entry name" value="Glyco_hydro_b"/>
</dbReference>
<evidence type="ECO:0000259" key="9">
    <source>
        <dbReference type="Pfam" id="PF16874"/>
    </source>
</evidence>
<dbReference type="eggNOG" id="COG3345">
    <property type="taxonomic scope" value="Bacteria"/>
</dbReference>
<dbReference type="AlphaFoldDB" id="A0A0A5GEL3"/>
<dbReference type="STRING" id="1385510.GCA_000425205_02260"/>
<evidence type="ECO:0000313" key="12">
    <source>
        <dbReference type="Proteomes" id="UP000030528"/>
    </source>
</evidence>
<accession>A0A0A5GEL3</accession>
<evidence type="ECO:0000313" key="11">
    <source>
        <dbReference type="EMBL" id="KGX91656.1"/>
    </source>
</evidence>
<dbReference type="InterPro" id="IPR017853">
    <property type="entry name" value="GH"/>
</dbReference>
<dbReference type="InterPro" id="IPR000111">
    <property type="entry name" value="Glyco_hydro_27/36_CS"/>
</dbReference>
<dbReference type="InterPro" id="IPR038417">
    <property type="entry name" value="Alpga-gal_N_sf"/>
</dbReference>
<dbReference type="Pfam" id="PF16874">
    <property type="entry name" value="Glyco_hydro_36C"/>
    <property type="match status" value="1"/>
</dbReference>
<dbReference type="Gene3D" id="2.70.98.60">
    <property type="entry name" value="alpha-galactosidase from lactobacil brevis"/>
    <property type="match status" value="1"/>
</dbReference>
<evidence type="ECO:0000256" key="2">
    <source>
        <dbReference type="ARBA" id="ARBA00006202"/>
    </source>
</evidence>
<evidence type="ECO:0000256" key="6">
    <source>
        <dbReference type="PIRNR" id="PIRNR005536"/>
    </source>
</evidence>
<feature type="active site" description="Proton donor" evidence="7">
    <location>
        <position position="549"/>
    </location>
</feature>
<feature type="domain" description="Glycosyl hydrolase family 36 N-terminal" evidence="10">
    <location>
        <begin position="29"/>
        <end position="285"/>
    </location>
</feature>
<dbReference type="CDD" id="cd14791">
    <property type="entry name" value="GH36"/>
    <property type="match status" value="1"/>
</dbReference>
<reference evidence="11 12" key="1">
    <citation type="submission" date="2013-08" db="EMBL/GenBank/DDBJ databases">
        <authorList>
            <person name="Huang J."/>
            <person name="Wang G."/>
        </authorList>
    </citation>
    <scope>NUCLEOTIDE SEQUENCE [LARGE SCALE GENOMIC DNA]</scope>
    <source>
        <strain evidence="11 12">JSM 076056</strain>
    </source>
</reference>
<dbReference type="PRINTS" id="PR00743">
    <property type="entry name" value="GLHYDRLASE36"/>
</dbReference>
<protein>
    <recommendedName>
        <fullName evidence="3 6">Alpha-galactosidase</fullName>
        <ecNumber evidence="3 6">3.2.1.22</ecNumber>
    </recommendedName>
</protein>
<feature type="binding site" evidence="8">
    <location>
        <position position="444"/>
    </location>
    <ligand>
        <name>substrate</name>
    </ligand>
</feature>
<name>A0A0A5GEL3_9BACI</name>
<evidence type="ECO:0000256" key="1">
    <source>
        <dbReference type="ARBA" id="ARBA00001255"/>
    </source>
</evidence>
<dbReference type="FunFam" id="3.20.20.70:FF:000118">
    <property type="entry name" value="Alpha-galactosidase"/>
    <property type="match status" value="1"/>
</dbReference>
<dbReference type="PIRSF" id="PIRSF005536">
    <property type="entry name" value="Agal"/>
    <property type="match status" value="1"/>
</dbReference>
<feature type="binding site" evidence="8">
    <location>
        <position position="527"/>
    </location>
    <ligand>
        <name>substrate</name>
    </ligand>
</feature>
<feature type="binding site" evidence="8">
    <location>
        <position position="200"/>
    </location>
    <ligand>
        <name>substrate</name>
    </ligand>
</feature>
<dbReference type="InterPro" id="IPR031704">
    <property type="entry name" value="Glyco_hydro_36_N"/>
</dbReference>
<gene>
    <name evidence="11" type="ORF">N781_04080</name>
</gene>
<evidence type="ECO:0000256" key="3">
    <source>
        <dbReference type="ARBA" id="ARBA00012755"/>
    </source>
</evidence>
<keyword evidence="12" id="KW-1185">Reference proteome</keyword>
<dbReference type="Pfam" id="PF16875">
    <property type="entry name" value="Glyco_hydro_36N"/>
    <property type="match status" value="1"/>
</dbReference>
<comment type="similarity">
    <text evidence="2">Belongs to the glycosyl hydrolase 36 family.</text>
</comment>
<feature type="binding site" evidence="8">
    <location>
        <begin position="477"/>
        <end position="481"/>
    </location>
    <ligand>
        <name>substrate</name>
    </ligand>
</feature>
<dbReference type="InterPro" id="IPR013785">
    <property type="entry name" value="Aldolase_TIM"/>
</dbReference>
<dbReference type="Gene3D" id="2.60.40.1180">
    <property type="entry name" value="Golgi alpha-mannosidase II"/>
    <property type="match status" value="1"/>
</dbReference>
<evidence type="ECO:0000256" key="8">
    <source>
        <dbReference type="PIRSR" id="PIRSR005536-2"/>
    </source>
</evidence>
<dbReference type="InterPro" id="IPR031705">
    <property type="entry name" value="Glyco_hydro_36_C"/>
</dbReference>
<dbReference type="EMBL" id="AVPE01000009">
    <property type="protein sequence ID" value="KGX91656.1"/>
    <property type="molecule type" value="Genomic_DNA"/>
</dbReference>
<feature type="binding site" evidence="8">
    <location>
        <begin position="367"/>
        <end position="368"/>
    </location>
    <ligand>
        <name>substrate</name>
    </ligand>
</feature>
<dbReference type="RefSeq" id="WP_026800611.1">
    <property type="nucleotide sequence ID" value="NZ_AULI01000009.1"/>
</dbReference>
<evidence type="ECO:0000256" key="7">
    <source>
        <dbReference type="PIRSR" id="PIRSR005536-1"/>
    </source>
</evidence>
<evidence type="ECO:0000256" key="5">
    <source>
        <dbReference type="ARBA" id="ARBA00023295"/>
    </source>
</evidence>
<dbReference type="EC" id="3.2.1.22" evidence="3 6"/>
<dbReference type="GO" id="GO:0004557">
    <property type="term" value="F:alpha-galactosidase activity"/>
    <property type="evidence" value="ECO:0007669"/>
    <property type="project" value="UniProtKB-UniRule"/>
</dbReference>
<feature type="binding site" evidence="8">
    <location>
        <position position="549"/>
    </location>
    <ligand>
        <name>substrate</name>
    </ligand>
</feature>
<dbReference type="Proteomes" id="UP000030528">
    <property type="component" value="Unassembled WGS sequence"/>
</dbReference>
<dbReference type="PANTHER" id="PTHR43053">
    <property type="entry name" value="GLYCOSIDASE FAMILY 31"/>
    <property type="match status" value="1"/>
</dbReference>
<dbReference type="InterPro" id="IPR050985">
    <property type="entry name" value="Alpha-glycosidase_related"/>
</dbReference>
<dbReference type="OrthoDB" id="9758822at2"/>
<evidence type="ECO:0000259" key="10">
    <source>
        <dbReference type="Pfam" id="PF16875"/>
    </source>
</evidence>
<sequence>MPITIAEQNKQFHLQGKDVSYIFHVMKNGHLGHLYYGKKIRDRDSFSHLAKEEHRVTSSYVYEDDPTFSLDLLKQEYPSYGTSDYREPAYQIEQQDGSRITDFTYHSHVVTKGKPPLEGLPAVYTEGDDEAETLTIKLVDTHLSIDLYLSYTVFHDRNVIIRSARFVNSGEGIQTLTRALSTSVEFPDANFEMAQLSGSWSRERHFEERPLVHGLHRIQSTRGTSSSQQNPFLMLKRPETTESLGEVYGFSLVYSGNFLGQVEVDQYDVTRVTMGINPFDFSWELHPGEAFQTPEVVMAYSDKGMTGLSHQYQNLYQKRLARGNWRDEERPILINNWEATYFDFDEEKLLGLARTAKAAGVELFVLDDGWFGKRNDDTTSLGDWFIDQEKLPKGLQSLSDQIHDLDMMFGLWFEPEMVSRESELFKEHPEWIIHVPERRSSTGRHQLVLDFSNQEVVDLLFERMSAIIREAHVDYVKWDMNRYMTEIGSCTLPASRQKEVAHRYILGVYDLYERLTHEFPDVLFESCASGGARFDPGMLYYAPQAWTSDNTDAIERLKIQYGTSFVYPISSMGAHVSAVPNHQVRRITSLKTRADVAYFGTFGYELDLTAMGEQELHQVANQISWYKDHRRVFQYGTFYRLKSPFAADGAATSWMSVSDDQSIAVVGHYQVLAKPNPGYDRLFVKGLDPDGEYEIEGREGTYYGDELMNAGIQLDSGYNGSQTGGIEETGDFVSTLFTLKRL</sequence>
<keyword evidence="5 6" id="KW-0326">Glycosidase</keyword>
<dbReference type="SUPFAM" id="SSF51445">
    <property type="entry name" value="(Trans)glycosidases"/>
    <property type="match status" value="1"/>
</dbReference>
<dbReference type="PANTHER" id="PTHR43053:SF3">
    <property type="entry name" value="ALPHA-GALACTOSIDASE C-RELATED"/>
    <property type="match status" value="1"/>
</dbReference>
<evidence type="ECO:0000256" key="4">
    <source>
        <dbReference type="ARBA" id="ARBA00022801"/>
    </source>
</evidence>
<dbReference type="GO" id="GO:0016052">
    <property type="term" value="P:carbohydrate catabolic process"/>
    <property type="evidence" value="ECO:0007669"/>
    <property type="project" value="InterPro"/>
</dbReference>
<dbReference type="Gene3D" id="3.20.20.70">
    <property type="entry name" value="Aldolase class I"/>
    <property type="match status" value="1"/>
</dbReference>
<feature type="active site" description="Nucleophile" evidence="7">
    <location>
        <position position="479"/>
    </location>
</feature>
<proteinExistence type="inferred from homology"/>
<feature type="domain" description="Glycosyl hydrolase family 36 C-terminal" evidence="9">
    <location>
        <begin position="652"/>
        <end position="739"/>
    </location>
</feature>